<organism evidence="6 7">
    <name type="scientific">Hymenobacter oligotrophus</name>
    <dbReference type="NCBI Taxonomy" id="2319843"/>
    <lineage>
        <taxon>Bacteria</taxon>
        <taxon>Pseudomonadati</taxon>
        <taxon>Bacteroidota</taxon>
        <taxon>Cytophagia</taxon>
        <taxon>Cytophagales</taxon>
        <taxon>Hymenobacteraceae</taxon>
        <taxon>Hymenobacter</taxon>
    </lineage>
</organism>
<dbReference type="RefSeq" id="WP_119446232.1">
    <property type="nucleotide sequence ID" value="NZ_CP032317.1"/>
</dbReference>
<dbReference type="InterPro" id="IPR036291">
    <property type="entry name" value="NAD(P)-bd_dom_sf"/>
</dbReference>
<proteinExistence type="inferred from homology"/>
<dbReference type="PRINTS" id="PR00081">
    <property type="entry name" value="GDHRDH"/>
</dbReference>
<comment type="similarity">
    <text evidence="1 3">Belongs to the short-chain dehydrogenases/reductases (SDR) family.</text>
</comment>
<accession>A0A3B7R5J7</accession>
<dbReference type="PRINTS" id="PR00080">
    <property type="entry name" value="SDRFAMILY"/>
</dbReference>
<dbReference type="EMBL" id="CP032317">
    <property type="protein sequence ID" value="AYA38703.1"/>
    <property type="molecule type" value="Genomic_DNA"/>
</dbReference>
<keyword evidence="2" id="KW-0560">Oxidoreductase</keyword>
<keyword evidence="7" id="KW-1185">Reference proteome</keyword>
<evidence type="ECO:0000256" key="5">
    <source>
        <dbReference type="SAM" id="Phobius"/>
    </source>
</evidence>
<feature type="region of interest" description="Disordered" evidence="4">
    <location>
        <begin position="348"/>
        <end position="380"/>
    </location>
</feature>
<dbReference type="KEGG" id="hyh:D3Y59_17580"/>
<evidence type="ECO:0000256" key="1">
    <source>
        <dbReference type="ARBA" id="ARBA00006484"/>
    </source>
</evidence>
<evidence type="ECO:0000256" key="3">
    <source>
        <dbReference type="RuleBase" id="RU000363"/>
    </source>
</evidence>
<feature type="transmembrane region" description="Helical" evidence="5">
    <location>
        <begin position="309"/>
        <end position="329"/>
    </location>
</feature>
<dbReference type="GO" id="GO:0016491">
    <property type="term" value="F:oxidoreductase activity"/>
    <property type="evidence" value="ECO:0007669"/>
    <property type="project" value="UniProtKB-KW"/>
</dbReference>
<evidence type="ECO:0000313" key="7">
    <source>
        <dbReference type="Proteomes" id="UP000262802"/>
    </source>
</evidence>
<keyword evidence="5" id="KW-0472">Membrane</keyword>
<dbReference type="AlphaFoldDB" id="A0A3B7R5J7"/>
<dbReference type="OrthoDB" id="9775296at2"/>
<keyword evidence="5" id="KW-1133">Transmembrane helix</keyword>
<sequence>MNVKLKPLDQQTIVITGASSGIGRATALQAAAKGAKVVLAARSEDELRKVEQEITSKGGQALVVPTDVANRGDICRLADRAIDYFGGFDTWVNDAGISIWGRLDEVSDYDHRRLFETNFWGVSNGSLEAVKYLRRHGGALINVGSVASDVAIPLQGMYCASKHAIKGFTDALRMELEEVGAPVSVTLIKPAAINTPFPQHARNYMEKEPKLPPPVYEPEEVAAAILHAATHSERDIYVGGGGKLMSTLNKHLPRAMDRLSETLMVEQQKRNERPRKPQGSLHQPSHGGPVRGDHPGYVMKTSLYTRATMHPWAAGALMALVGAATVALLGGKRSKSTAATTPTTARAGLAPSLFNHPPVPAAQSPGPSTVGTTNQAGGGI</sequence>
<feature type="region of interest" description="Disordered" evidence="4">
    <location>
        <begin position="267"/>
        <end position="296"/>
    </location>
</feature>
<dbReference type="PANTHER" id="PTHR44196:SF1">
    <property type="entry name" value="DEHYDROGENASE_REDUCTASE SDR FAMILY MEMBER 7B"/>
    <property type="match status" value="1"/>
</dbReference>
<feature type="compositionally biased region" description="Polar residues" evidence="4">
    <location>
        <begin position="365"/>
        <end position="380"/>
    </location>
</feature>
<name>A0A3B7R5J7_9BACT</name>
<dbReference type="Gene3D" id="3.40.50.720">
    <property type="entry name" value="NAD(P)-binding Rossmann-like Domain"/>
    <property type="match status" value="1"/>
</dbReference>
<dbReference type="NCBIfam" id="NF005495">
    <property type="entry name" value="PRK07109.1"/>
    <property type="match status" value="1"/>
</dbReference>
<dbReference type="Pfam" id="PF00106">
    <property type="entry name" value="adh_short"/>
    <property type="match status" value="1"/>
</dbReference>
<evidence type="ECO:0000313" key="6">
    <source>
        <dbReference type="EMBL" id="AYA38703.1"/>
    </source>
</evidence>
<dbReference type="SUPFAM" id="SSF51735">
    <property type="entry name" value="NAD(P)-binding Rossmann-fold domains"/>
    <property type="match status" value="1"/>
</dbReference>
<protein>
    <submittedName>
        <fullName evidence="6">SDR family NAD(P)-dependent oxidoreductase</fullName>
    </submittedName>
</protein>
<dbReference type="Proteomes" id="UP000262802">
    <property type="component" value="Chromosome"/>
</dbReference>
<dbReference type="InterPro" id="IPR020904">
    <property type="entry name" value="Sc_DH/Rdtase_CS"/>
</dbReference>
<dbReference type="InterPro" id="IPR002347">
    <property type="entry name" value="SDR_fam"/>
</dbReference>
<keyword evidence="5" id="KW-0812">Transmembrane</keyword>
<reference evidence="6 7" key="1">
    <citation type="submission" date="2018-09" db="EMBL/GenBank/DDBJ databases">
        <title>Hymenobacter medium sp. nov., isolated from R2A medium.</title>
        <authorList>
            <person name="Yingchao G."/>
        </authorList>
    </citation>
    <scope>NUCLEOTIDE SEQUENCE [LARGE SCALE GENOMIC DNA]</scope>
    <source>
        <strain evidence="7">sh-6</strain>
    </source>
</reference>
<dbReference type="PANTHER" id="PTHR44196">
    <property type="entry name" value="DEHYDROGENASE/REDUCTASE SDR FAMILY MEMBER 7B"/>
    <property type="match status" value="1"/>
</dbReference>
<evidence type="ECO:0000256" key="2">
    <source>
        <dbReference type="ARBA" id="ARBA00023002"/>
    </source>
</evidence>
<evidence type="ECO:0000256" key="4">
    <source>
        <dbReference type="SAM" id="MobiDB-lite"/>
    </source>
</evidence>
<dbReference type="GO" id="GO:0016020">
    <property type="term" value="C:membrane"/>
    <property type="evidence" value="ECO:0007669"/>
    <property type="project" value="TreeGrafter"/>
</dbReference>
<dbReference type="PROSITE" id="PS00061">
    <property type="entry name" value="ADH_SHORT"/>
    <property type="match status" value="1"/>
</dbReference>
<gene>
    <name evidence="6" type="ORF">D3Y59_17580</name>
</gene>
<dbReference type="CDD" id="cd05360">
    <property type="entry name" value="SDR_c3"/>
    <property type="match status" value="1"/>
</dbReference>